<organism evidence="1 2">
    <name type="scientific">Phytophthora rubi</name>
    <dbReference type="NCBI Taxonomy" id="129364"/>
    <lineage>
        <taxon>Eukaryota</taxon>
        <taxon>Sar</taxon>
        <taxon>Stramenopiles</taxon>
        <taxon>Oomycota</taxon>
        <taxon>Peronosporomycetes</taxon>
        <taxon>Peronosporales</taxon>
        <taxon>Peronosporaceae</taxon>
        <taxon>Phytophthora</taxon>
    </lineage>
</organism>
<gene>
    <name evidence="1" type="ORF">PR001_g25252</name>
</gene>
<dbReference type="Proteomes" id="UP000429607">
    <property type="component" value="Unassembled WGS sequence"/>
</dbReference>
<accession>A0A6A3I2I2</accession>
<protein>
    <submittedName>
        <fullName evidence="1">Uncharacterized protein</fullName>
    </submittedName>
</protein>
<evidence type="ECO:0000313" key="1">
    <source>
        <dbReference type="EMBL" id="KAE8977006.1"/>
    </source>
</evidence>
<evidence type="ECO:0000313" key="2">
    <source>
        <dbReference type="Proteomes" id="UP000429607"/>
    </source>
</evidence>
<name>A0A6A3I2I2_9STRA</name>
<comment type="caution">
    <text evidence="1">The sequence shown here is derived from an EMBL/GenBank/DDBJ whole genome shotgun (WGS) entry which is preliminary data.</text>
</comment>
<proteinExistence type="predicted"/>
<dbReference type="EMBL" id="QXFV01003410">
    <property type="protein sequence ID" value="KAE8977006.1"/>
    <property type="molecule type" value="Genomic_DNA"/>
</dbReference>
<dbReference type="AlphaFoldDB" id="A0A6A3I2I2"/>
<reference evidence="1 2" key="1">
    <citation type="submission" date="2018-09" db="EMBL/GenBank/DDBJ databases">
        <title>Genomic investigation of the strawberry pathogen Phytophthora fragariae indicates pathogenicity is determined by transcriptional variation in three key races.</title>
        <authorList>
            <person name="Adams T.M."/>
            <person name="Armitage A.D."/>
            <person name="Sobczyk M.K."/>
            <person name="Bates H.J."/>
            <person name="Dunwell J.M."/>
            <person name="Nellist C.F."/>
            <person name="Harrison R.J."/>
        </authorList>
    </citation>
    <scope>NUCLEOTIDE SEQUENCE [LARGE SCALE GENOMIC DNA]</scope>
    <source>
        <strain evidence="1 2">SCRP249</strain>
    </source>
</reference>
<sequence length="142" mass="15208">MAKPVRLVLSRSGLALANAVERVGQRSWQRGGKYLRIVVMSDGACTSVRRSGEGPSSSGEVRLGSTSRAATGGACRFRLVRRLDLAVLLSLAASSCWWWWRRRHSQQDESSGVVLVGDSSLSTASSSGIVASVFGWRTAALL</sequence>